<dbReference type="Gene3D" id="2.170.270.10">
    <property type="entry name" value="SET domain"/>
    <property type="match status" value="1"/>
</dbReference>
<protein>
    <submittedName>
        <fullName evidence="3">Uncharacterized protein</fullName>
    </submittedName>
</protein>
<comment type="caution">
    <text evidence="3">The sequence shown here is derived from an EMBL/GenBank/DDBJ whole genome shotgun (WGS) entry which is preliminary data.</text>
</comment>
<dbReference type="AlphaFoldDB" id="A0AA36JR19"/>
<proteinExistence type="predicted"/>
<evidence type="ECO:0000313" key="3">
    <source>
        <dbReference type="EMBL" id="CAJ1409558.1"/>
    </source>
</evidence>
<dbReference type="GO" id="GO:0032259">
    <property type="term" value="P:methylation"/>
    <property type="evidence" value="ECO:0007669"/>
    <property type="project" value="UniProtKB-KW"/>
</dbReference>
<evidence type="ECO:0000313" key="4">
    <source>
        <dbReference type="Proteomes" id="UP001178507"/>
    </source>
</evidence>
<name>A0AA36JR19_9DINO</name>
<gene>
    <name evidence="3" type="ORF">EVOR1521_LOCUS30630</name>
</gene>
<evidence type="ECO:0000256" key="2">
    <source>
        <dbReference type="ARBA" id="ARBA00022679"/>
    </source>
</evidence>
<reference evidence="3" key="1">
    <citation type="submission" date="2023-08" db="EMBL/GenBank/DDBJ databases">
        <authorList>
            <person name="Chen Y."/>
            <person name="Shah S."/>
            <person name="Dougan E. K."/>
            <person name="Thang M."/>
            <person name="Chan C."/>
        </authorList>
    </citation>
    <scope>NUCLEOTIDE SEQUENCE</scope>
</reference>
<dbReference type="SUPFAM" id="SSF82199">
    <property type="entry name" value="SET domain"/>
    <property type="match status" value="1"/>
</dbReference>
<evidence type="ECO:0000256" key="1">
    <source>
        <dbReference type="ARBA" id="ARBA00022603"/>
    </source>
</evidence>
<dbReference type="InterPro" id="IPR029063">
    <property type="entry name" value="SAM-dependent_MTases_sf"/>
</dbReference>
<sequence length="533" mass="59781">MAPRVGPAALRVESSTVESAGLGLFAAEELPEYVVIGEYSGEVKDYARFGEKVARLGHNELHPFYLKPGLLAPPRIQTNFRGRIAHGIMEPKRRRLEPDKASWLSLLKVRLPHRDLVLATDCGGGVGPASALRDLGVPIRHIFACESEESSQQLLAAQQSRPERLFGSMIGRDRGCFCLVSGRWMPMPTTQPDIYISNAGTHGPNPDRFFAAVKYIMEFRPRLVILEDLVAACREDPQGNLPADAVLALLEQVGGYEVDLFHVFASHFGLPQRRQRLYYVMVSREHLKSEKVPDQIRQALERLKLHAFSTTDAEELLEAALDPGDVRIVCQLPHVTERGVDSLLSMSSDASYLHRRLRHELHLGEDAAYFALAGNHLARWLRSYREADLCQIHWLWAQRQNREIRFVSISQDVHRASLSFTGEVPTLAANTRLWSYRLQRVLSSREMLTLQGFKPAQWNLESLSEASLSRVAGSAMTVHMIAALLAAALSAVRLEEPSCSQRRRSVSLAELRSRYSAICQRLHGVRRHAKLGA</sequence>
<dbReference type="InterPro" id="IPR001525">
    <property type="entry name" value="C5_MeTfrase"/>
</dbReference>
<dbReference type="SUPFAM" id="SSF53335">
    <property type="entry name" value="S-adenosyl-L-methionine-dependent methyltransferases"/>
    <property type="match status" value="1"/>
</dbReference>
<organism evidence="3 4">
    <name type="scientific">Effrenium voratum</name>
    <dbReference type="NCBI Taxonomy" id="2562239"/>
    <lineage>
        <taxon>Eukaryota</taxon>
        <taxon>Sar</taxon>
        <taxon>Alveolata</taxon>
        <taxon>Dinophyceae</taxon>
        <taxon>Suessiales</taxon>
        <taxon>Symbiodiniaceae</taxon>
        <taxon>Effrenium</taxon>
    </lineage>
</organism>
<dbReference type="Pfam" id="PF00145">
    <property type="entry name" value="DNA_methylase"/>
    <property type="match status" value="1"/>
</dbReference>
<dbReference type="Proteomes" id="UP001178507">
    <property type="component" value="Unassembled WGS sequence"/>
</dbReference>
<dbReference type="GO" id="GO:0008168">
    <property type="term" value="F:methyltransferase activity"/>
    <property type="evidence" value="ECO:0007669"/>
    <property type="project" value="UniProtKB-KW"/>
</dbReference>
<dbReference type="EMBL" id="CAUJNA010003773">
    <property type="protein sequence ID" value="CAJ1409558.1"/>
    <property type="molecule type" value="Genomic_DNA"/>
</dbReference>
<keyword evidence="1" id="KW-0489">Methyltransferase</keyword>
<dbReference type="InterPro" id="IPR046341">
    <property type="entry name" value="SET_dom_sf"/>
</dbReference>
<keyword evidence="4" id="KW-1185">Reference proteome</keyword>
<keyword evidence="2" id="KW-0808">Transferase</keyword>
<dbReference type="Gene3D" id="3.40.50.150">
    <property type="entry name" value="Vaccinia Virus protein VP39"/>
    <property type="match status" value="1"/>
</dbReference>
<accession>A0AA36JR19</accession>